<gene>
    <name evidence="3" type="ORF">A2721_01700</name>
</gene>
<protein>
    <submittedName>
        <fullName evidence="3">Uncharacterized protein</fullName>
    </submittedName>
</protein>
<comment type="caution">
    <text evidence="3">The sequence shown here is derived from an EMBL/GenBank/DDBJ whole genome shotgun (WGS) entry which is preliminary data.</text>
</comment>
<proteinExistence type="predicted"/>
<evidence type="ECO:0000256" key="1">
    <source>
        <dbReference type="SAM" id="MobiDB-lite"/>
    </source>
</evidence>
<sequence>MNGIPILDAIPVNWFILGTSVLAGVILFLILTQIPDDEEETENKIEEKSSTSEMKEESKPRLASKKKSSKR</sequence>
<dbReference type="Proteomes" id="UP000177871">
    <property type="component" value="Unassembled WGS sequence"/>
</dbReference>
<evidence type="ECO:0000313" key="3">
    <source>
        <dbReference type="EMBL" id="OGG18483.1"/>
    </source>
</evidence>
<evidence type="ECO:0000313" key="4">
    <source>
        <dbReference type="Proteomes" id="UP000177871"/>
    </source>
</evidence>
<reference evidence="3 4" key="1">
    <citation type="journal article" date="2016" name="Nat. Commun.">
        <title>Thousands of microbial genomes shed light on interconnected biogeochemical processes in an aquifer system.</title>
        <authorList>
            <person name="Anantharaman K."/>
            <person name="Brown C.T."/>
            <person name="Hug L.A."/>
            <person name="Sharon I."/>
            <person name="Castelle C.J."/>
            <person name="Probst A.J."/>
            <person name="Thomas B.C."/>
            <person name="Singh A."/>
            <person name="Wilkins M.J."/>
            <person name="Karaoz U."/>
            <person name="Brodie E.L."/>
            <person name="Williams K.H."/>
            <person name="Hubbard S.S."/>
            <person name="Banfield J.F."/>
        </authorList>
    </citation>
    <scope>NUCLEOTIDE SEQUENCE [LARGE SCALE GENOMIC DNA]</scope>
</reference>
<feature type="region of interest" description="Disordered" evidence="1">
    <location>
        <begin position="37"/>
        <end position="71"/>
    </location>
</feature>
<feature type="compositionally biased region" description="Basic and acidic residues" evidence="1">
    <location>
        <begin position="42"/>
        <end position="60"/>
    </location>
</feature>
<feature type="compositionally biased region" description="Basic residues" evidence="1">
    <location>
        <begin position="62"/>
        <end position="71"/>
    </location>
</feature>
<dbReference type="EMBL" id="MFJK01000014">
    <property type="protein sequence ID" value="OGG18483.1"/>
    <property type="molecule type" value="Genomic_DNA"/>
</dbReference>
<feature type="transmembrane region" description="Helical" evidence="2">
    <location>
        <begin position="12"/>
        <end position="31"/>
    </location>
</feature>
<keyword evidence="2" id="KW-0472">Membrane</keyword>
<accession>A0A1F6A1D4</accession>
<name>A0A1F6A1D4_9BACT</name>
<keyword evidence="2" id="KW-0812">Transmembrane</keyword>
<evidence type="ECO:0000256" key="2">
    <source>
        <dbReference type="SAM" id="Phobius"/>
    </source>
</evidence>
<dbReference type="AlphaFoldDB" id="A0A1F6A1D4"/>
<keyword evidence="2" id="KW-1133">Transmembrane helix</keyword>
<organism evidence="3 4">
    <name type="scientific">Candidatus Gottesmanbacteria bacterium RIFCSPHIGHO2_01_FULL_47_48</name>
    <dbReference type="NCBI Taxonomy" id="1798381"/>
    <lineage>
        <taxon>Bacteria</taxon>
        <taxon>Candidatus Gottesmaniibacteriota</taxon>
    </lineage>
</organism>